<gene>
    <name evidence="1" type="ORF">A45J_2115</name>
</gene>
<dbReference type="AlphaFoldDB" id="A0A5J4KYK3"/>
<dbReference type="PANTHER" id="PTHR47197:SF3">
    <property type="entry name" value="DIHYDRO-HEME D1 DEHYDROGENASE"/>
    <property type="match status" value="1"/>
</dbReference>
<accession>A0A5J4KYK3</accession>
<name>A0A5J4KYK3_9ZZZZ</name>
<proteinExistence type="predicted"/>
<dbReference type="Gene3D" id="2.130.10.10">
    <property type="entry name" value="YVTN repeat-like/Quinoprotein amine dehydrogenase"/>
    <property type="match status" value="2"/>
</dbReference>
<evidence type="ECO:0008006" key="2">
    <source>
        <dbReference type="Google" id="ProtNLM"/>
    </source>
</evidence>
<dbReference type="InterPro" id="IPR015943">
    <property type="entry name" value="WD40/YVTN_repeat-like_dom_sf"/>
</dbReference>
<evidence type="ECO:0000313" key="1">
    <source>
        <dbReference type="EMBL" id="GER94354.1"/>
    </source>
</evidence>
<comment type="caution">
    <text evidence="1">The sequence shown here is derived from an EMBL/GenBank/DDBJ whole genome shotgun (WGS) entry which is preliminary data.</text>
</comment>
<reference evidence="1" key="1">
    <citation type="submission" date="2019-10" db="EMBL/GenBank/DDBJ databases">
        <title>Metagenomic sequencing of thiosulfate-disproportionating enrichment culture.</title>
        <authorList>
            <person name="Umezawa K."/>
            <person name="Kojima H."/>
            <person name="Fukui M."/>
        </authorList>
    </citation>
    <scope>NUCLEOTIDE SEQUENCE</scope>
    <source>
        <strain evidence="1">45J</strain>
    </source>
</reference>
<dbReference type="InterPro" id="IPR051200">
    <property type="entry name" value="Host-pathogen_enzymatic-act"/>
</dbReference>
<organism evidence="1">
    <name type="scientific">hot springs metagenome</name>
    <dbReference type="NCBI Taxonomy" id="433727"/>
    <lineage>
        <taxon>unclassified sequences</taxon>
        <taxon>metagenomes</taxon>
        <taxon>ecological metagenomes</taxon>
    </lineage>
</organism>
<dbReference type="EMBL" id="BLAB01000001">
    <property type="protein sequence ID" value="GER94354.1"/>
    <property type="molecule type" value="Genomic_DNA"/>
</dbReference>
<dbReference type="SUPFAM" id="SSF50969">
    <property type="entry name" value="YVTN repeat-like/Quinoprotein amine dehydrogenase"/>
    <property type="match status" value="1"/>
</dbReference>
<dbReference type="Pfam" id="PF02239">
    <property type="entry name" value="Cytochrom_D1"/>
    <property type="match status" value="1"/>
</dbReference>
<dbReference type="PANTHER" id="PTHR47197">
    <property type="entry name" value="PROTEIN NIRF"/>
    <property type="match status" value="1"/>
</dbReference>
<protein>
    <recommendedName>
        <fullName evidence="2">YncE family protein</fullName>
    </recommendedName>
</protein>
<dbReference type="InterPro" id="IPR011044">
    <property type="entry name" value="Quino_amine_DH_bsu"/>
</dbReference>
<sequence>MIKKFNKLIIAAIFVIGVSTIVYAAVAKWIFVPNAASKTLSFVDPQKEMVIGHCDTGPTGWLACLTPDLKKIYVGNNGGTTVSIVDAIRHKTLKQIETGKKPKHPLVTPDGKYVLINHTGEVKAVLLDAKTDKELKTFAVDHQNKDYKGPLMMHSAFTWDSKYAFVQNYADKKSYVLRIPSLEVVATIDGDSPAHYFIPTPDNKQVWIVYEGNNAAKVKPSVSIVDLASFKEIKKIEIPTAEDEPIEGHHGIFTLDGKYFFFCNRGPGPKFGGTTVAIIDVASQKVVRTIKAANGVGHPYLTPDGKYVVLTPYGSNIITIVDAKTGLKLKDIAIGNGNHIGHIVFSADSKKAYATNASDGALYVIDMQTREVTKGIPTGNKAAQVINTYTNLFEVPGVYKHGHSH</sequence>